<evidence type="ECO:0000313" key="1">
    <source>
        <dbReference type="EMBL" id="KAJ2971340.1"/>
    </source>
</evidence>
<evidence type="ECO:0000313" key="2">
    <source>
        <dbReference type="Proteomes" id="UP001143856"/>
    </source>
</evidence>
<protein>
    <submittedName>
        <fullName evidence="1">Uncharacterized protein</fullName>
    </submittedName>
</protein>
<proteinExistence type="predicted"/>
<gene>
    <name evidence="1" type="ORF">NUW58_g9443</name>
</gene>
<comment type="caution">
    <text evidence="1">The sequence shown here is derived from an EMBL/GenBank/DDBJ whole genome shotgun (WGS) entry which is preliminary data.</text>
</comment>
<dbReference type="Proteomes" id="UP001143856">
    <property type="component" value="Unassembled WGS sequence"/>
</dbReference>
<organism evidence="1 2">
    <name type="scientific">Xylaria curta</name>
    <dbReference type="NCBI Taxonomy" id="42375"/>
    <lineage>
        <taxon>Eukaryota</taxon>
        <taxon>Fungi</taxon>
        <taxon>Dikarya</taxon>
        <taxon>Ascomycota</taxon>
        <taxon>Pezizomycotina</taxon>
        <taxon>Sordariomycetes</taxon>
        <taxon>Xylariomycetidae</taxon>
        <taxon>Xylariales</taxon>
        <taxon>Xylariaceae</taxon>
        <taxon>Xylaria</taxon>
    </lineage>
</organism>
<name>A0ACC1MWG1_9PEZI</name>
<reference evidence="1" key="1">
    <citation type="submission" date="2022-10" db="EMBL/GenBank/DDBJ databases">
        <title>Genome Sequence of Xylaria curta.</title>
        <authorList>
            <person name="Buettner E."/>
        </authorList>
    </citation>
    <scope>NUCLEOTIDE SEQUENCE</scope>
    <source>
        <strain evidence="1">Babe10</strain>
    </source>
</reference>
<dbReference type="EMBL" id="JAPDGR010003415">
    <property type="protein sequence ID" value="KAJ2971340.1"/>
    <property type="molecule type" value="Genomic_DNA"/>
</dbReference>
<accession>A0ACC1MWG1</accession>
<sequence>MRPGGTGRSRPTTSPHTTYPTRPVRPSADVITRTRQCDAASGFWPSDRVEGMDKVGSIVRKSASWGYGRVADYARLAHPVRHAEWLRLLSQQLKDSLDHGVVKLGIQGARGALFQVTMLAYGYTFVCKGTVRAFVKDLEHEAAVYERLRPIQGTSVPVFLGAINLRSINRTYHYDHRVDIIHMMFLSWGGYSLHDVQIGEGEQRRLEASLSRVLCAVHREGVVHEDVRTPNILRNPETGDVMLIDFERASLLDRPRPPLGQLVPNKRAWSQEIVNRKSGTGCVNKTKLDRRFADDMAMARMAFCE</sequence>
<keyword evidence="2" id="KW-1185">Reference proteome</keyword>